<accession>A0A7R9DHQ4</accession>
<dbReference type="EMBL" id="OD008510">
    <property type="protein sequence ID" value="CAD7414956.1"/>
    <property type="molecule type" value="Genomic_DNA"/>
</dbReference>
<name>A0A7R9DHQ4_TIMPO</name>
<protein>
    <submittedName>
        <fullName evidence="1">Uncharacterized protein</fullName>
    </submittedName>
</protein>
<reference evidence="1" key="1">
    <citation type="submission" date="2020-11" db="EMBL/GenBank/DDBJ databases">
        <authorList>
            <person name="Tran Van P."/>
        </authorList>
    </citation>
    <scope>NUCLEOTIDE SEQUENCE</scope>
</reference>
<sequence length="154" mass="17462">MVCKVQCAHRPERVEGVQGALYGVLVIGPYVQNKEENNVLCPCSRVDFHLQDKALRPACSVGLAVLRCRHHLVPFSCVTIWLAHVQERWIENTKQVLQRKEEHGSHFTSLPLDRGKRPLLEENHSLALYTPAPDLVFILSELVREECEALNATC</sequence>
<dbReference type="AlphaFoldDB" id="A0A7R9DHQ4"/>
<evidence type="ECO:0000313" key="1">
    <source>
        <dbReference type="EMBL" id="CAD7414956.1"/>
    </source>
</evidence>
<gene>
    <name evidence="1" type="ORF">TPSB3V08_LOCUS10008</name>
</gene>
<organism evidence="1">
    <name type="scientific">Timema poppense</name>
    <name type="common">Walking stick</name>
    <dbReference type="NCBI Taxonomy" id="170557"/>
    <lineage>
        <taxon>Eukaryota</taxon>
        <taxon>Metazoa</taxon>
        <taxon>Ecdysozoa</taxon>
        <taxon>Arthropoda</taxon>
        <taxon>Hexapoda</taxon>
        <taxon>Insecta</taxon>
        <taxon>Pterygota</taxon>
        <taxon>Neoptera</taxon>
        <taxon>Polyneoptera</taxon>
        <taxon>Phasmatodea</taxon>
        <taxon>Timematodea</taxon>
        <taxon>Timematoidea</taxon>
        <taxon>Timematidae</taxon>
        <taxon>Timema</taxon>
    </lineage>
</organism>
<proteinExistence type="predicted"/>